<dbReference type="Pfam" id="PF20684">
    <property type="entry name" value="Fung_rhodopsin"/>
    <property type="match status" value="1"/>
</dbReference>
<dbReference type="PANTHER" id="PTHR33048">
    <property type="entry name" value="PTH11-LIKE INTEGRAL MEMBRANE PROTEIN (AFU_ORTHOLOGUE AFUA_5G11245)"/>
    <property type="match status" value="1"/>
</dbReference>
<evidence type="ECO:0000256" key="6">
    <source>
        <dbReference type="SAM" id="Phobius"/>
    </source>
</evidence>
<feature type="transmembrane region" description="Helical" evidence="6">
    <location>
        <begin position="206"/>
        <end position="233"/>
    </location>
</feature>
<feature type="transmembrane region" description="Helical" evidence="6">
    <location>
        <begin position="127"/>
        <end position="150"/>
    </location>
</feature>
<keyword evidence="9" id="KW-1185">Reference proteome</keyword>
<dbReference type="AlphaFoldDB" id="A0AAD4KQE4"/>
<comment type="similarity">
    <text evidence="5">Belongs to the SAT4 family.</text>
</comment>
<name>A0AAD4KQE4_9EURO</name>
<dbReference type="GO" id="GO:0016020">
    <property type="term" value="C:membrane"/>
    <property type="evidence" value="ECO:0007669"/>
    <property type="project" value="UniProtKB-SubCell"/>
</dbReference>
<feature type="transmembrane region" description="Helical" evidence="6">
    <location>
        <begin position="6"/>
        <end position="29"/>
    </location>
</feature>
<keyword evidence="4 6" id="KW-0472">Membrane</keyword>
<comment type="subcellular location">
    <subcellularLocation>
        <location evidence="1">Membrane</location>
        <topology evidence="1">Multi-pass membrane protein</topology>
    </subcellularLocation>
</comment>
<evidence type="ECO:0000256" key="5">
    <source>
        <dbReference type="ARBA" id="ARBA00038359"/>
    </source>
</evidence>
<feature type="transmembrane region" description="Helical" evidence="6">
    <location>
        <begin position="41"/>
        <end position="59"/>
    </location>
</feature>
<protein>
    <recommendedName>
        <fullName evidence="7">Rhodopsin domain-containing protein</fullName>
    </recommendedName>
</protein>
<dbReference type="Proteomes" id="UP001201262">
    <property type="component" value="Unassembled WGS sequence"/>
</dbReference>
<evidence type="ECO:0000313" key="8">
    <source>
        <dbReference type="EMBL" id="KAH8694263.1"/>
    </source>
</evidence>
<feature type="domain" description="Rhodopsin" evidence="7">
    <location>
        <begin position="26"/>
        <end position="266"/>
    </location>
</feature>
<accession>A0AAD4KQE4</accession>
<evidence type="ECO:0000256" key="2">
    <source>
        <dbReference type="ARBA" id="ARBA00022692"/>
    </source>
</evidence>
<dbReference type="InterPro" id="IPR052337">
    <property type="entry name" value="SAT4-like"/>
</dbReference>
<sequence>MRAVSTATVIAVEWTVLGFCLALILARLYLQLLLQRKRLFLSDYFICLAWLSGIWGAALDIELKKLGWLNPSTTWLKFESIANRRHLTQKLLFISWFPLLTTLYLNKMALLSLFFHLFPSVFRTIYYSLWIVTIYSGLSYFASILFVSLACLLSKTQEPNFPFCNAHSYFTFWVATWVLHFSSDVFVFVLPFLILRNLRLNWKKRIGLCITFGFGLLSITACLLRFLIVLLTYPNVSATTTELLCAIDSYVGIVVACLPSLRPYLNLKHVTSQHPRPSADSRKWHFLGTS</sequence>
<gene>
    <name evidence="8" type="ORF">BGW36DRAFT_384618</name>
</gene>
<dbReference type="PANTHER" id="PTHR33048:SF92">
    <property type="entry name" value="INTEGRAL MEMBRANE PROTEIN"/>
    <property type="match status" value="1"/>
</dbReference>
<evidence type="ECO:0000256" key="1">
    <source>
        <dbReference type="ARBA" id="ARBA00004141"/>
    </source>
</evidence>
<proteinExistence type="inferred from homology"/>
<feature type="transmembrane region" description="Helical" evidence="6">
    <location>
        <begin position="93"/>
        <end position="115"/>
    </location>
</feature>
<comment type="caution">
    <text evidence="8">The sequence shown here is derived from an EMBL/GenBank/DDBJ whole genome shotgun (WGS) entry which is preliminary data.</text>
</comment>
<keyword evidence="2 6" id="KW-0812">Transmembrane</keyword>
<organism evidence="8 9">
    <name type="scientific">Talaromyces proteolyticus</name>
    <dbReference type="NCBI Taxonomy" id="1131652"/>
    <lineage>
        <taxon>Eukaryota</taxon>
        <taxon>Fungi</taxon>
        <taxon>Dikarya</taxon>
        <taxon>Ascomycota</taxon>
        <taxon>Pezizomycotina</taxon>
        <taxon>Eurotiomycetes</taxon>
        <taxon>Eurotiomycetidae</taxon>
        <taxon>Eurotiales</taxon>
        <taxon>Trichocomaceae</taxon>
        <taxon>Talaromyces</taxon>
        <taxon>Talaromyces sect. Bacilispori</taxon>
    </lineage>
</organism>
<evidence type="ECO:0000256" key="4">
    <source>
        <dbReference type="ARBA" id="ARBA00023136"/>
    </source>
</evidence>
<dbReference type="InterPro" id="IPR049326">
    <property type="entry name" value="Rhodopsin_dom_fungi"/>
</dbReference>
<evidence type="ECO:0000313" key="9">
    <source>
        <dbReference type="Proteomes" id="UP001201262"/>
    </source>
</evidence>
<evidence type="ECO:0000256" key="3">
    <source>
        <dbReference type="ARBA" id="ARBA00022989"/>
    </source>
</evidence>
<dbReference type="EMBL" id="JAJTJA010000009">
    <property type="protein sequence ID" value="KAH8694263.1"/>
    <property type="molecule type" value="Genomic_DNA"/>
</dbReference>
<feature type="transmembrane region" description="Helical" evidence="6">
    <location>
        <begin position="170"/>
        <end position="194"/>
    </location>
</feature>
<dbReference type="RefSeq" id="XP_046069933.1">
    <property type="nucleotide sequence ID" value="XM_046216816.1"/>
</dbReference>
<feature type="transmembrane region" description="Helical" evidence="6">
    <location>
        <begin position="239"/>
        <end position="258"/>
    </location>
</feature>
<evidence type="ECO:0000259" key="7">
    <source>
        <dbReference type="Pfam" id="PF20684"/>
    </source>
</evidence>
<reference evidence="8" key="1">
    <citation type="submission" date="2021-12" db="EMBL/GenBank/DDBJ databases">
        <title>Convergent genome expansion in fungi linked to evolution of root-endophyte symbiosis.</title>
        <authorList>
            <consortium name="DOE Joint Genome Institute"/>
            <person name="Ke Y.-H."/>
            <person name="Bonito G."/>
            <person name="Liao H.-L."/>
            <person name="Looney B."/>
            <person name="Rojas-Flechas A."/>
            <person name="Nash J."/>
            <person name="Hameed K."/>
            <person name="Schadt C."/>
            <person name="Martin F."/>
            <person name="Crous P.W."/>
            <person name="Miettinen O."/>
            <person name="Magnuson J.K."/>
            <person name="Labbe J."/>
            <person name="Jacobson D."/>
            <person name="Doktycz M.J."/>
            <person name="Veneault-Fourrey C."/>
            <person name="Kuo A."/>
            <person name="Mondo S."/>
            <person name="Calhoun S."/>
            <person name="Riley R."/>
            <person name="Ohm R."/>
            <person name="LaButti K."/>
            <person name="Andreopoulos B."/>
            <person name="Pangilinan J."/>
            <person name="Nolan M."/>
            <person name="Tritt A."/>
            <person name="Clum A."/>
            <person name="Lipzen A."/>
            <person name="Daum C."/>
            <person name="Barry K."/>
            <person name="Grigoriev I.V."/>
            <person name="Vilgalys R."/>
        </authorList>
    </citation>
    <scope>NUCLEOTIDE SEQUENCE</scope>
    <source>
        <strain evidence="8">PMI_201</strain>
    </source>
</reference>
<keyword evidence="3 6" id="KW-1133">Transmembrane helix</keyword>
<dbReference type="GeneID" id="70247103"/>